<dbReference type="InterPro" id="IPR043138">
    <property type="entry name" value="GGT_lsub"/>
</dbReference>
<dbReference type="Proteomes" id="UP001484239">
    <property type="component" value="Unassembled WGS sequence"/>
</dbReference>
<dbReference type="Gene3D" id="1.10.246.130">
    <property type="match status" value="1"/>
</dbReference>
<dbReference type="PANTHER" id="PTHR43199">
    <property type="entry name" value="GLUTATHIONE HYDROLASE"/>
    <property type="match status" value="1"/>
</dbReference>
<name>A0ABU9ED44_9BACT</name>
<dbReference type="InterPro" id="IPR043137">
    <property type="entry name" value="GGT_ssub_C"/>
</dbReference>
<feature type="signal peptide" evidence="11">
    <location>
        <begin position="1"/>
        <end position="16"/>
    </location>
</feature>
<keyword evidence="13" id="KW-1185">Reference proteome</keyword>
<dbReference type="EC" id="2.3.2.2" evidence="9"/>
<dbReference type="InterPro" id="IPR051792">
    <property type="entry name" value="GGT_bact"/>
</dbReference>
<evidence type="ECO:0000256" key="11">
    <source>
        <dbReference type="SAM" id="SignalP"/>
    </source>
</evidence>
<dbReference type="PANTHER" id="PTHR43199:SF1">
    <property type="entry name" value="GLUTATHIONE HYDROLASE PROENZYME"/>
    <property type="match status" value="1"/>
</dbReference>
<comment type="caution">
    <text evidence="12">The sequence shown here is derived from an EMBL/GenBank/DDBJ whole genome shotgun (WGS) entry which is preliminary data.</text>
</comment>
<dbReference type="InterPro" id="IPR029055">
    <property type="entry name" value="Ntn_hydrolases_N"/>
</dbReference>
<comment type="similarity">
    <text evidence="3 9">Belongs to the gamma-glutamyltransferase family.</text>
</comment>
<dbReference type="PRINTS" id="PR01210">
    <property type="entry name" value="GGTRANSPTASE"/>
</dbReference>
<evidence type="ECO:0000256" key="9">
    <source>
        <dbReference type="RuleBase" id="RU368036"/>
    </source>
</evidence>
<comment type="subunit">
    <text evidence="9">This enzyme consists of two polypeptide chains, which are synthesized in precursor form from a single polypeptide.</text>
</comment>
<evidence type="ECO:0000256" key="6">
    <source>
        <dbReference type="ARBA" id="ARBA00023145"/>
    </source>
</evidence>
<comment type="catalytic activity">
    <reaction evidence="2 9">
        <text>glutathione + H2O = L-cysteinylglycine + L-glutamate</text>
        <dbReference type="Rhea" id="RHEA:28807"/>
        <dbReference type="ChEBI" id="CHEBI:15377"/>
        <dbReference type="ChEBI" id="CHEBI:29985"/>
        <dbReference type="ChEBI" id="CHEBI:57925"/>
        <dbReference type="ChEBI" id="CHEBI:61694"/>
        <dbReference type="EC" id="3.4.19.13"/>
    </reaction>
</comment>
<dbReference type="InterPro" id="IPR000101">
    <property type="entry name" value="GGT_peptidase"/>
</dbReference>
<evidence type="ECO:0000256" key="8">
    <source>
        <dbReference type="ARBA" id="ARBA00047417"/>
    </source>
</evidence>
<evidence type="ECO:0000256" key="4">
    <source>
        <dbReference type="ARBA" id="ARBA00022679"/>
    </source>
</evidence>
<keyword evidence="5 9" id="KW-0378">Hydrolase</keyword>
<keyword evidence="7 9" id="KW-0012">Acyltransferase</keyword>
<evidence type="ECO:0000256" key="10">
    <source>
        <dbReference type="SAM" id="MobiDB-lite"/>
    </source>
</evidence>
<dbReference type="PROSITE" id="PS51257">
    <property type="entry name" value="PROKAR_LIPOPROTEIN"/>
    <property type="match status" value="1"/>
</dbReference>
<dbReference type="NCBIfam" id="TIGR00066">
    <property type="entry name" value="g_glut_trans"/>
    <property type="match status" value="1"/>
</dbReference>
<dbReference type="EC" id="3.4.19.13" evidence="9"/>
<organism evidence="12 13">
    <name type="scientific">Gaopeijia maritima</name>
    <dbReference type="NCBI Taxonomy" id="3119007"/>
    <lineage>
        <taxon>Bacteria</taxon>
        <taxon>Pseudomonadati</taxon>
        <taxon>Gemmatimonadota</taxon>
        <taxon>Longimicrobiia</taxon>
        <taxon>Gaopeijiales</taxon>
        <taxon>Gaopeijiaceae</taxon>
        <taxon>Gaopeijia</taxon>
    </lineage>
</organism>
<evidence type="ECO:0000256" key="1">
    <source>
        <dbReference type="ARBA" id="ARBA00001049"/>
    </source>
</evidence>
<gene>
    <name evidence="12" type="primary">ggt</name>
    <name evidence="12" type="ORF">WI372_16785</name>
</gene>
<dbReference type="RefSeq" id="WP_405282556.1">
    <property type="nucleotide sequence ID" value="NZ_CP144380.1"/>
</dbReference>
<proteinExistence type="inferred from homology"/>
<keyword evidence="11" id="KW-0732">Signal</keyword>
<sequence>MHRPIARLLMALPLLAACSAPDSTASATAAPDLGKRAVSENGVVSSALPQASEAGIEMLRQGGNAIDAAVATSFALGVGEPQMSGLGGGGSMLVWLQDEGRAEYVDFYSAQLVESWRGIEPLDSGTVNLRVVAIPGEVAGLLDAHERYGQLSLEQVMQPAIDLAENGFPVNQILADMIEASVDKLSQFPATAALYLPGGEPVAPGDVVRNPELAAALRRIADRGAAGFYEGETAEAMVQVMNEGGHPVSLADLTRFESQWKRPLCTEYRGYTVLSGPPPQTGVQLVHTLNLLESHDLAALGYPTQSAEAFDVVASAIRVANTDNRANSDPNWAEVPAVGLTSKAFAAQRASLVGTGRAAERYEQGDATSFNGEAPSAACAALDPWSPDAYAPNAAAGNDGPTEGGTAGEGGETTHLSVVDAQGNAVALTRTNSSTFGSGALASGFFLNNSGIDFSTRDPADAEAQGLNPWRIRNSTIAPTIVLEDGRAKMVVGAPGGGRIQSAILQTMIYVLDFGLDPLEAVRMPRIYPSAGAVEIETENGFNTATLGEVRAMGYVPTADADGYARVYVIARDGDRWIAAADPRHNGGARGY</sequence>
<feature type="region of interest" description="Disordered" evidence="10">
    <location>
        <begin position="390"/>
        <end position="413"/>
    </location>
</feature>
<evidence type="ECO:0000256" key="7">
    <source>
        <dbReference type="ARBA" id="ARBA00023315"/>
    </source>
</evidence>
<feature type="compositionally biased region" description="Gly residues" evidence="10">
    <location>
        <begin position="402"/>
        <end position="411"/>
    </location>
</feature>
<evidence type="ECO:0000256" key="3">
    <source>
        <dbReference type="ARBA" id="ARBA00009381"/>
    </source>
</evidence>
<comment type="pathway">
    <text evidence="9">Sulfur metabolism; glutathione metabolism.</text>
</comment>
<keyword evidence="9" id="KW-0317">Glutathione biosynthesis</keyword>
<keyword evidence="4 9" id="KW-0808">Transferase</keyword>
<protein>
    <recommendedName>
        <fullName evidence="9">Glutathione hydrolase proenzyme</fullName>
        <ecNumber evidence="9">2.3.2.2</ecNumber>
        <ecNumber evidence="9">3.4.19.13</ecNumber>
    </recommendedName>
    <component>
        <recommendedName>
            <fullName evidence="9">Glutathione hydrolase large chain</fullName>
        </recommendedName>
    </component>
    <component>
        <recommendedName>
            <fullName evidence="9">Glutathione hydrolase small chain</fullName>
        </recommendedName>
    </component>
</protein>
<feature type="chain" id="PRO_5047024774" description="Glutathione hydrolase proenzyme" evidence="11">
    <location>
        <begin position="17"/>
        <end position="592"/>
    </location>
</feature>
<accession>A0ABU9ED44</accession>
<dbReference type="GO" id="GO:0103068">
    <property type="term" value="F:leukotriene C4 gamma-glutamyl transferase activity"/>
    <property type="evidence" value="ECO:0007669"/>
    <property type="project" value="UniProtKB-EC"/>
</dbReference>
<dbReference type="SUPFAM" id="SSF56235">
    <property type="entry name" value="N-terminal nucleophile aminohydrolases (Ntn hydrolases)"/>
    <property type="match status" value="1"/>
</dbReference>
<comment type="catalytic activity">
    <reaction evidence="8 9">
        <text>an N-terminal (5-L-glutamyl)-[peptide] + an alpha-amino acid = 5-L-glutamyl amino acid + an N-terminal L-alpha-aminoacyl-[peptide]</text>
        <dbReference type="Rhea" id="RHEA:23904"/>
        <dbReference type="Rhea" id="RHEA-COMP:9780"/>
        <dbReference type="Rhea" id="RHEA-COMP:9795"/>
        <dbReference type="ChEBI" id="CHEBI:77644"/>
        <dbReference type="ChEBI" id="CHEBI:78597"/>
        <dbReference type="ChEBI" id="CHEBI:78599"/>
        <dbReference type="ChEBI" id="CHEBI:78608"/>
        <dbReference type="EC" id="2.3.2.2"/>
    </reaction>
</comment>
<evidence type="ECO:0000313" key="13">
    <source>
        <dbReference type="Proteomes" id="UP001484239"/>
    </source>
</evidence>
<evidence type="ECO:0000256" key="5">
    <source>
        <dbReference type="ARBA" id="ARBA00022801"/>
    </source>
</evidence>
<comment type="PTM">
    <text evidence="9">Cleaved by autocatalysis into a large and a small subunit.</text>
</comment>
<evidence type="ECO:0000256" key="2">
    <source>
        <dbReference type="ARBA" id="ARBA00001089"/>
    </source>
</evidence>
<keyword evidence="6 9" id="KW-0865">Zymogen</keyword>
<dbReference type="Pfam" id="PF01019">
    <property type="entry name" value="G_glu_transpept"/>
    <property type="match status" value="1"/>
</dbReference>
<dbReference type="EMBL" id="JBBHLI010000013">
    <property type="protein sequence ID" value="MEK9502653.1"/>
    <property type="molecule type" value="Genomic_DNA"/>
</dbReference>
<reference evidence="12 13" key="1">
    <citation type="submission" date="2024-02" db="EMBL/GenBank/DDBJ databases">
        <title>A novel Gemmatimonadota bacterium.</title>
        <authorList>
            <person name="Du Z.-J."/>
            <person name="Ye Y.-Q."/>
        </authorList>
    </citation>
    <scope>NUCLEOTIDE SEQUENCE [LARGE SCALE GENOMIC DNA]</scope>
    <source>
        <strain evidence="12 13">DH-20</strain>
    </source>
</reference>
<dbReference type="Gene3D" id="3.60.20.40">
    <property type="match status" value="1"/>
</dbReference>
<evidence type="ECO:0000313" key="12">
    <source>
        <dbReference type="EMBL" id="MEK9502653.1"/>
    </source>
</evidence>
<comment type="catalytic activity">
    <reaction evidence="1 9">
        <text>an S-substituted glutathione + H2O = an S-substituted L-cysteinylglycine + L-glutamate</text>
        <dbReference type="Rhea" id="RHEA:59468"/>
        <dbReference type="ChEBI" id="CHEBI:15377"/>
        <dbReference type="ChEBI" id="CHEBI:29985"/>
        <dbReference type="ChEBI" id="CHEBI:90779"/>
        <dbReference type="ChEBI" id="CHEBI:143103"/>
        <dbReference type="EC" id="3.4.19.13"/>
    </reaction>
</comment>